<protein>
    <submittedName>
        <fullName evidence="1">Uncharacterized protein</fullName>
    </submittedName>
</protein>
<keyword evidence="2" id="KW-1185">Reference proteome</keyword>
<proteinExistence type="predicted"/>
<reference evidence="2" key="1">
    <citation type="journal article" date="2019" name="Int. J. Syst. Evol. Microbiol.">
        <title>The Global Catalogue of Microorganisms (GCM) 10K type strain sequencing project: providing services to taxonomists for standard genome sequencing and annotation.</title>
        <authorList>
            <consortium name="The Broad Institute Genomics Platform"/>
            <consortium name="The Broad Institute Genome Sequencing Center for Infectious Disease"/>
            <person name="Wu L."/>
            <person name="Ma J."/>
        </authorList>
    </citation>
    <scope>NUCLEOTIDE SEQUENCE [LARGE SCALE GENOMIC DNA]</scope>
    <source>
        <strain evidence="2">CGMCC 4.7181</strain>
    </source>
</reference>
<dbReference type="Gene3D" id="1.10.132.120">
    <property type="match status" value="1"/>
</dbReference>
<dbReference type="Proteomes" id="UP000638043">
    <property type="component" value="Unassembled WGS sequence"/>
</dbReference>
<dbReference type="RefSeq" id="WP_229661329.1">
    <property type="nucleotide sequence ID" value="NZ_BMMQ01000010.1"/>
</dbReference>
<evidence type="ECO:0000313" key="2">
    <source>
        <dbReference type="Proteomes" id="UP000638043"/>
    </source>
</evidence>
<name>A0ABQ2N5B6_9MICO</name>
<comment type="caution">
    <text evidence="1">The sequence shown here is derived from an EMBL/GenBank/DDBJ whole genome shotgun (WGS) entry which is preliminary data.</text>
</comment>
<dbReference type="SUPFAM" id="SSF56349">
    <property type="entry name" value="DNA breaking-rejoining enzymes"/>
    <property type="match status" value="1"/>
</dbReference>
<dbReference type="InterPro" id="IPR011010">
    <property type="entry name" value="DNA_brk_join_enz"/>
</dbReference>
<gene>
    <name evidence="1" type="ORF">GCM10010910_27060</name>
</gene>
<organism evidence="1 2">
    <name type="scientific">Microbacterium nanhaiense</name>
    <dbReference type="NCBI Taxonomy" id="1301026"/>
    <lineage>
        <taxon>Bacteria</taxon>
        <taxon>Bacillati</taxon>
        <taxon>Actinomycetota</taxon>
        <taxon>Actinomycetes</taxon>
        <taxon>Micrococcales</taxon>
        <taxon>Microbacteriaceae</taxon>
        <taxon>Microbacterium</taxon>
    </lineage>
</organism>
<dbReference type="EMBL" id="BMMQ01000010">
    <property type="protein sequence ID" value="GGO66798.1"/>
    <property type="molecule type" value="Genomic_DNA"/>
</dbReference>
<accession>A0ABQ2N5B6</accession>
<evidence type="ECO:0000313" key="1">
    <source>
        <dbReference type="EMBL" id="GGO66798.1"/>
    </source>
</evidence>
<sequence>MLSWRDDAGWHPIRSADVNDDLRARTGGDATVKDIRTLRGTAVAARSLARWGVETSDAGRKRAVAAAARDASEVLGNTPAVARSSYIDPRVIDRYEHGIVVDDGTIAHVEGQLAALVGARS</sequence>